<keyword evidence="2" id="KW-1133">Transmembrane helix</keyword>
<keyword evidence="5" id="KW-1185">Reference proteome</keyword>
<feature type="chain" id="PRO_5021716906" description="DUF4350 domain-containing protein" evidence="3">
    <location>
        <begin position="30"/>
        <end position="752"/>
    </location>
</feature>
<keyword evidence="2" id="KW-0812">Transmembrane</keyword>
<evidence type="ECO:0000256" key="3">
    <source>
        <dbReference type="SAM" id="SignalP"/>
    </source>
</evidence>
<gene>
    <name evidence="4" type="ORF">Spa11_23220</name>
</gene>
<dbReference type="EMBL" id="CP036349">
    <property type="protein sequence ID" value="QDV74122.1"/>
    <property type="molecule type" value="Genomic_DNA"/>
</dbReference>
<name>A0A518K8K9_9BACT</name>
<keyword evidence="3" id="KW-0732">Signal</keyword>
<accession>A0A518K8K9</accession>
<proteinExistence type="predicted"/>
<feature type="region of interest" description="Disordered" evidence="1">
    <location>
        <begin position="285"/>
        <end position="322"/>
    </location>
</feature>
<dbReference type="Proteomes" id="UP000316426">
    <property type="component" value="Chromosome"/>
</dbReference>
<evidence type="ECO:0000313" key="4">
    <source>
        <dbReference type="EMBL" id="QDV74122.1"/>
    </source>
</evidence>
<keyword evidence="2" id="KW-0472">Membrane</keyword>
<evidence type="ECO:0008006" key="6">
    <source>
        <dbReference type="Google" id="ProtNLM"/>
    </source>
</evidence>
<feature type="compositionally biased region" description="Acidic residues" evidence="1">
    <location>
        <begin position="285"/>
        <end position="305"/>
    </location>
</feature>
<feature type="transmembrane region" description="Helical" evidence="2">
    <location>
        <begin position="465"/>
        <end position="487"/>
    </location>
</feature>
<feature type="transmembrane region" description="Helical" evidence="2">
    <location>
        <begin position="439"/>
        <end position="458"/>
    </location>
</feature>
<evidence type="ECO:0000313" key="5">
    <source>
        <dbReference type="Proteomes" id="UP000316426"/>
    </source>
</evidence>
<evidence type="ECO:0000256" key="1">
    <source>
        <dbReference type="SAM" id="MobiDB-lite"/>
    </source>
</evidence>
<protein>
    <recommendedName>
        <fullName evidence="6">DUF4350 domain-containing protein</fullName>
    </recommendedName>
</protein>
<organism evidence="4 5">
    <name type="scientific">Botrimarina mediterranea</name>
    <dbReference type="NCBI Taxonomy" id="2528022"/>
    <lineage>
        <taxon>Bacteria</taxon>
        <taxon>Pseudomonadati</taxon>
        <taxon>Planctomycetota</taxon>
        <taxon>Planctomycetia</taxon>
        <taxon>Pirellulales</taxon>
        <taxon>Lacipirellulaceae</taxon>
        <taxon>Botrimarina</taxon>
    </lineage>
</organism>
<reference evidence="4 5" key="1">
    <citation type="submission" date="2019-02" db="EMBL/GenBank/DDBJ databases">
        <title>Deep-cultivation of Planctomycetes and their phenomic and genomic characterization uncovers novel biology.</title>
        <authorList>
            <person name="Wiegand S."/>
            <person name="Jogler M."/>
            <person name="Boedeker C."/>
            <person name="Pinto D."/>
            <person name="Vollmers J."/>
            <person name="Rivas-Marin E."/>
            <person name="Kohn T."/>
            <person name="Peeters S.H."/>
            <person name="Heuer A."/>
            <person name="Rast P."/>
            <person name="Oberbeckmann S."/>
            <person name="Bunk B."/>
            <person name="Jeske O."/>
            <person name="Meyerdierks A."/>
            <person name="Storesund J.E."/>
            <person name="Kallscheuer N."/>
            <person name="Luecker S."/>
            <person name="Lage O.M."/>
            <person name="Pohl T."/>
            <person name="Merkel B.J."/>
            <person name="Hornburger P."/>
            <person name="Mueller R.-W."/>
            <person name="Bruemmer F."/>
            <person name="Labrenz M."/>
            <person name="Spormann A.M."/>
            <person name="Op den Camp H."/>
            <person name="Overmann J."/>
            <person name="Amann R."/>
            <person name="Jetten M.S.M."/>
            <person name="Mascher T."/>
            <person name="Medema M.H."/>
            <person name="Devos D.P."/>
            <person name="Kaster A.-K."/>
            <person name="Ovreas L."/>
            <person name="Rohde M."/>
            <person name="Galperin M.Y."/>
            <person name="Jogler C."/>
        </authorList>
    </citation>
    <scope>NUCLEOTIDE SEQUENCE [LARGE SCALE GENOMIC DNA]</scope>
    <source>
        <strain evidence="4 5">Spa11</strain>
    </source>
</reference>
<evidence type="ECO:0000256" key="2">
    <source>
        <dbReference type="SAM" id="Phobius"/>
    </source>
</evidence>
<feature type="signal peptide" evidence="3">
    <location>
        <begin position="1"/>
        <end position="29"/>
    </location>
</feature>
<dbReference type="KEGG" id="bmei:Spa11_23220"/>
<sequence precursor="true">MRSSDSARRLLLARSLAIACGVLAMPAVAAAISNNFFVLPASPDGSVVYSPRNGLNLEIDDRWFDGAGYRPVRLRFSSVTPATAARRIDVRMSFSDSGRVGDNDLVVTQSGEMPADVTHFEMVLRCPGVVAWSSVAWEVRVGDQLDKSISSPGFVPTQNVASGQGPMLRIATPSNTEDRAETGLLYARQVTSIAVGGRRRQFTERLVCEPMTSWLDYSGAEVVSVELATLRLFAERPEEEVAALRRWLIAGGVLWVENAGVTPSVYTEIESLLGVSRWRMTSTDEVIDEDEPPLPESLLAEDESDQASQQEADEPIERRGDVTPIAEAPGWGYVKIEVDSSVEGDASPFRGVLDSLAASAERDTRGWFAQREAGFGRVLAFNKLPFDVPPQLQMGRSRQVFGAWQNHRWASRHGLEPGSGSAEFGNLMIPDVGLAPVNAFQVLITLFVLVIGPLNYWLLWRRQQLHLLVVTTPLVALVATLGLAAYASVADGFGVKARAHSLTLLDQTSGEAATWGRVSHYVATTPEELPSLPADTAIYPIDPVWEAAFVDPDADLAVTWEGDQQVLRSGWMPSRTAVQHLVVRSHKTGKRLDLVGEGASIRVANRLGAPLELVVVRNDAGEWLMAENIERDGAVVLKPVERLAAMQGFRTMAISRMPSFPAGAGRAVEEALARVGSSNREFRRMQGGMGGATLSENSQSRMLDALTGLDGSRSVDVPPRSYIAVASQSIDTPLGWENVEELDSFHVVVGRW</sequence>
<dbReference type="AlphaFoldDB" id="A0A518K8K9"/>